<feature type="binding site" evidence="10">
    <location>
        <position position="285"/>
    </location>
    <ligand>
        <name>ATP</name>
        <dbReference type="ChEBI" id="CHEBI:30616"/>
    </ligand>
</feature>
<dbReference type="SUPFAM" id="SSF53795">
    <property type="entry name" value="PEP carboxykinase-like"/>
    <property type="match status" value="1"/>
</dbReference>
<dbReference type="HAMAP" id="MF_00453">
    <property type="entry name" value="PEPCK_ATP"/>
    <property type="match status" value="1"/>
</dbReference>
<feature type="binding site" evidence="10">
    <location>
        <position position="447"/>
    </location>
    <ligand>
        <name>ATP</name>
        <dbReference type="ChEBI" id="CHEBI:30616"/>
    </ligand>
</feature>
<feature type="binding site" evidence="10">
    <location>
        <position position="201"/>
    </location>
    <ligand>
        <name>ATP</name>
        <dbReference type="ChEBI" id="CHEBI:30616"/>
    </ligand>
</feature>
<dbReference type="EMBL" id="UFSM01000001">
    <property type="protein sequence ID" value="SUU87504.1"/>
    <property type="molecule type" value="Genomic_DNA"/>
</dbReference>
<dbReference type="InterPro" id="IPR015994">
    <property type="entry name" value="PEPCK_ATP_CS"/>
</dbReference>
<feature type="binding site" evidence="10">
    <location>
        <position position="201"/>
    </location>
    <ligand>
        <name>Mn(2+)</name>
        <dbReference type="ChEBI" id="CHEBI:29035"/>
    </ligand>
</feature>
<dbReference type="EC" id="4.1.1.49" evidence="3 10"/>
<evidence type="ECO:0000256" key="5">
    <source>
        <dbReference type="ARBA" id="ARBA00022741"/>
    </source>
</evidence>
<dbReference type="Gene3D" id="2.170.8.10">
    <property type="entry name" value="Phosphoenolpyruvate Carboxykinase, domain 2"/>
    <property type="match status" value="1"/>
</dbReference>
<dbReference type="GO" id="GO:0046872">
    <property type="term" value="F:metal ion binding"/>
    <property type="evidence" value="ECO:0007669"/>
    <property type="project" value="UniProtKB-KW"/>
</dbReference>
<dbReference type="PANTHER" id="PTHR30031:SF0">
    <property type="entry name" value="PHOSPHOENOLPYRUVATE CARBOXYKINASE (ATP)"/>
    <property type="match status" value="1"/>
</dbReference>
<feature type="binding site" evidence="10">
    <location>
        <position position="257"/>
    </location>
    <ligand>
        <name>Mn(2+)</name>
        <dbReference type="ChEBI" id="CHEBI:29035"/>
    </ligand>
</feature>
<dbReference type="InterPro" id="IPR008210">
    <property type="entry name" value="PEP_carboxykinase_N"/>
</dbReference>
<dbReference type="GO" id="GO:0016301">
    <property type="term" value="F:kinase activity"/>
    <property type="evidence" value="ECO:0007669"/>
    <property type="project" value="UniProtKB-KW"/>
</dbReference>
<keyword evidence="11" id="KW-0418">Kinase</keyword>
<dbReference type="NCBIfam" id="NF006821">
    <property type="entry name" value="PRK09344.1-3"/>
    <property type="match status" value="1"/>
</dbReference>
<keyword evidence="6 10" id="KW-0210">Decarboxylase</keyword>
<feature type="binding site" evidence="10">
    <location>
        <position position="322"/>
    </location>
    <ligand>
        <name>substrate</name>
    </ligand>
</feature>
<keyword evidence="8 10" id="KW-0456">Lyase</keyword>
<dbReference type="OrthoDB" id="9806325at2"/>
<keyword evidence="11" id="KW-0670">Pyruvate</keyword>
<evidence type="ECO:0000256" key="10">
    <source>
        <dbReference type="HAMAP-Rule" id="MF_00453"/>
    </source>
</evidence>
<feature type="binding site" evidence="10">
    <location>
        <begin position="236"/>
        <end position="244"/>
    </location>
    <ligand>
        <name>ATP</name>
        <dbReference type="ChEBI" id="CHEBI:30616"/>
    </ligand>
</feature>
<evidence type="ECO:0000256" key="9">
    <source>
        <dbReference type="ARBA" id="ARBA00047371"/>
    </source>
</evidence>
<keyword evidence="10" id="KW-0479">Metal-binding</keyword>
<keyword evidence="10" id="KW-0963">Cytoplasm</keyword>
<dbReference type="Gene3D" id="3.40.449.10">
    <property type="entry name" value="Phosphoenolpyruvate Carboxykinase, domain 1"/>
    <property type="match status" value="1"/>
</dbReference>
<dbReference type="Pfam" id="PF01293">
    <property type="entry name" value="PEPCK_ATP"/>
    <property type="match status" value="1"/>
</dbReference>
<dbReference type="PIRSF" id="PIRSF006294">
    <property type="entry name" value="PEP_crbxkin"/>
    <property type="match status" value="1"/>
</dbReference>
<dbReference type="CDD" id="cd00484">
    <property type="entry name" value="PEPCK_ATP"/>
    <property type="match status" value="1"/>
</dbReference>
<evidence type="ECO:0000256" key="3">
    <source>
        <dbReference type="ARBA" id="ARBA00012363"/>
    </source>
</evidence>
<comment type="subcellular location">
    <subcellularLocation>
        <location evidence="10">Cytoplasm</location>
    </subcellularLocation>
</comment>
<keyword evidence="5 10" id="KW-0547">Nucleotide-binding</keyword>
<comment type="pathway">
    <text evidence="1 10">Carbohydrate biosynthesis; gluconeogenesis.</text>
</comment>
<dbReference type="PROSITE" id="PS00532">
    <property type="entry name" value="PEPCK_ATP"/>
    <property type="match status" value="1"/>
</dbReference>
<feature type="binding site" evidence="10">
    <location>
        <position position="201"/>
    </location>
    <ligand>
        <name>substrate</name>
    </ligand>
</feature>
<dbReference type="InterPro" id="IPR013035">
    <property type="entry name" value="PEP_carboxykinase_C"/>
</dbReference>
<dbReference type="RefSeq" id="WP_115730001.1">
    <property type="nucleotide sequence ID" value="NZ_BAAAVY010000012.1"/>
</dbReference>
<proteinExistence type="inferred from homology"/>
<dbReference type="GO" id="GO:0006094">
    <property type="term" value="P:gluconeogenesis"/>
    <property type="evidence" value="ECO:0007669"/>
    <property type="project" value="UniProtKB-UniRule"/>
</dbReference>
<dbReference type="GO" id="GO:0005524">
    <property type="term" value="F:ATP binding"/>
    <property type="evidence" value="ECO:0007669"/>
    <property type="project" value="UniProtKB-UniRule"/>
</dbReference>
<keyword evidence="7 10" id="KW-0067">ATP-binding</keyword>
<dbReference type="Gene3D" id="3.90.228.20">
    <property type="match status" value="1"/>
</dbReference>
<dbReference type="GO" id="GO:0004612">
    <property type="term" value="F:phosphoenolpyruvate carboxykinase (ATP) activity"/>
    <property type="evidence" value="ECO:0007669"/>
    <property type="project" value="UniProtKB-UniRule"/>
</dbReference>
<protein>
    <recommendedName>
        <fullName evidence="3 10">Phosphoenolpyruvate carboxykinase (ATP)</fullName>
        <shortName evidence="10">PCK</shortName>
        <shortName evidence="10">PEP carboxykinase</shortName>
        <shortName evidence="10">PEPCK</shortName>
        <ecNumber evidence="3 10">4.1.1.49</ecNumber>
    </recommendedName>
</protein>
<feature type="binding site" evidence="10">
    <location>
        <position position="220"/>
    </location>
    <ligand>
        <name>Mn(2+)</name>
        <dbReference type="ChEBI" id="CHEBI:29035"/>
    </ligand>
</feature>
<dbReference type="AlphaFoldDB" id="A0A380WH55"/>
<keyword evidence="11" id="KW-0808">Transferase</keyword>
<keyword evidence="10" id="KW-0464">Manganese</keyword>
<dbReference type="UniPathway" id="UPA00138"/>
<feature type="binding site" evidence="10">
    <location>
        <position position="220"/>
    </location>
    <ligand>
        <name>ATP</name>
        <dbReference type="ChEBI" id="CHEBI:30616"/>
    </ligand>
</feature>
<feature type="binding site" evidence="10">
    <location>
        <position position="61"/>
    </location>
    <ligand>
        <name>substrate</name>
    </ligand>
</feature>
<accession>A0A380WH55</accession>
<dbReference type="PANTHER" id="PTHR30031">
    <property type="entry name" value="PHOSPHOENOLPYRUVATE CARBOXYKINASE ATP"/>
    <property type="match status" value="1"/>
</dbReference>
<dbReference type="NCBIfam" id="TIGR00224">
    <property type="entry name" value="pckA"/>
    <property type="match status" value="1"/>
</dbReference>
<comment type="catalytic activity">
    <reaction evidence="9 10">
        <text>oxaloacetate + ATP = phosphoenolpyruvate + ADP + CO2</text>
        <dbReference type="Rhea" id="RHEA:18617"/>
        <dbReference type="ChEBI" id="CHEBI:16452"/>
        <dbReference type="ChEBI" id="CHEBI:16526"/>
        <dbReference type="ChEBI" id="CHEBI:30616"/>
        <dbReference type="ChEBI" id="CHEBI:58702"/>
        <dbReference type="ChEBI" id="CHEBI:456216"/>
        <dbReference type="EC" id="4.1.1.49"/>
    </reaction>
</comment>
<evidence type="ECO:0000313" key="11">
    <source>
        <dbReference type="EMBL" id="SUU87504.1"/>
    </source>
</evidence>
<evidence type="ECO:0000256" key="7">
    <source>
        <dbReference type="ARBA" id="ARBA00022840"/>
    </source>
</evidence>
<dbReference type="GO" id="GO:0005829">
    <property type="term" value="C:cytosol"/>
    <property type="evidence" value="ECO:0007669"/>
    <property type="project" value="TreeGrafter"/>
</dbReference>
<dbReference type="NCBIfam" id="NF006820">
    <property type="entry name" value="PRK09344.1-2"/>
    <property type="match status" value="1"/>
</dbReference>
<sequence>MTETGKRNPACGIETAGLKTSGTVRYNFGAAFLTEEAIRRGEARLTAHGALVAETGQHTGRSPKDKFVVRDENTEAHVWWDNNKPISRAQFDALHADFLAQAADKDLYVQDLIGGADRSLCLPTRVVTEFAWHSMFIRNLLIRPTAAELASFVPEMTIIDLPSFRADPARHGTRTETVIAVDLTRMIVLIGGTAYAGEMKKSVFTALNYLLPTKGVMPMHCSANEGPDGDAAVFFGLSGTGKTTLSADPKRTLIGDDEHGWGPDGIFNFEGGCYAKTIRLSAEAEPEIFATTQRFGTVLENVVLDENRVPDFDDGSRTENTRCAYPLDFIPNASASGQASHPKNIIMLTADAFGVMPPIAKLTPAQAMYHFLSGYTAKVAGTERGVTEPEATFSTCFGAPFMPRHPSEYGNLLRQLIAEHNVDCWLVNTGWTGGAYGTGSRMPIKATRALLSAALDGSLNSVEFRTDGNFGFAVPVSVPGVDSKILDPRSTWADGAAYDRQAKKLVSMFVDNFGKFESHVDASVLGAAPQVREAAE</sequence>
<comment type="cofactor">
    <cofactor evidence="10">
        <name>Mn(2+)</name>
        <dbReference type="ChEBI" id="CHEBI:29035"/>
    </cofactor>
    <text evidence="10">Binds 1 Mn(2+) ion per subunit.</text>
</comment>
<comment type="similarity">
    <text evidence="2 10">Belongs to the phosphoenolpyruvate carboxykinase (ATP) family.</text>
</comment>
<evidence type="ECO:0000256" key="6">
    <source>
        <dbReference type="ARBA" id="ARBA00022793"/>
    </source>
</evidence>
<organism evidence="11 12">
    <name type="scientific">Aminobacter aminovorans</name>
    <name type="common">Chelatobacter heintzii</name>
    <dbReference type="NCBI Taxonomy" id="83263"/>
    <lineage>
        <taxon>Bacteria</taxon>
        <taxon>Pseudomonadati</taxon>
        <taxon>Pseudomonadota</taxon>
        <taxon>Alphaproteobacteria</taxon>
        <taxon>Hyphomicrobiales</taxon>
        <taxon>Phyllobacteriaceae</taxon>
        <taxon>Aminobacter</taxon>
    </lineage>
</organism>
<reference evidence="11 12" key="1">
    <citation type="submission" date="2018-06" db="EMBL/GenBank/DDBJ databases">
        <authorList>
            <consortium name="Pathogen Informatics"/>
            <person name="Doyle S."/>
        </authorList>
    </citation>
    <scope>NUCLEOTIDE SEQUENCE [LARGE SCALE GENOMIC DNA]</scope>
    <source>
        <strain evidence="11 12">NCTC10684</strain>
    </source>
</reference>
<dbReference type="NCBIfam" id="NF006822">
    <property type="entry name" value="PRK09344.1-4"/>
    <property type="match status" value="1"/>
</dbReference>
<evidence type="ECO:0000256" key="4">
    <source>
        <dbReference type="ARBA" id="ARBA00022432"/>
    </source>
</evidence>
<comment type="function">
    <text evidence="10">Involved in the gluconeogenesis. Catalyzes the conversion of oxaloacetate (OAA) to phosphoenolpyruvate (PEP) through direct phosphoryl transfer between the nucleoside triphosphate and OAA.</text>
</comment>
<comment type="caution">
    <text evidence="10">Lacks conserved residue(s) required for the propagation of feature annotation.</text>
</comment>
<evidence type="ECO:0000256" key="2">
    <source>
        <dbReference type="ARBA" id="ARBA00006052"/>
    </source>
</evidence>
<dbReference type="InterPro" id="IPR001272">
    <property type="entry name" value="PEP_carboxykinase_ATP"/>
</dbReference>
<evidence type="ECO:0000256" key="1">
    <source>
        <dbReference type="ARBA" id="ARBA00004742"/>
    </source>
</evidence>
<feature type="binding site" evidence="10">
    <location>
        <position position="322"/>
    </location>
    <ligand>
        <name>ATP</name>
        <dbReference type="ChEBI" id="CHEBI:30616"/>
    </ligand>
</feature>
<keyword evidence="4 10" id="KW-0312">Gluconeogenesis</keyword>
<gene>
    <name evidence="10 11" type="primary">pckA</name>
    <name evidence="11" type="ORF">NCTC10684_00705</name>
</gene>
<name>A0A380WH55_AMIAI</name>
<dbReference type="SUPFAM" id="SSF68923">
    <property type="entry name" value="PEP carboxykinase N-terminal domain"/>
    <property type="match status" value="1"/>
</dbReference>
<evidence type="ECO:0000256" key="8">
    <source>
        <dbReference type="ARBA" id="ARBA00023239"/>
    </source>
</evidence>
<evidence type="ECO:0000313" key="12">
    <source>
        <dbReference type="Proteomes" id="UP000254701"/>
    </source>
</evidence>
<dbReference type="Proteomes" id="UP000254701">
    <property type="component" value="Unassembled WGS sequence"/>
</dbReference>
<feature type="binding site" evidence="10">
    <location>
        <position position="195"/>
    </location>
    <ligand>
        <name>substrate</name>
    </ligand>
</feature>